<evidence type="ECO:0008006" key="4">
    <source>
        <dbReference type="Google" id="ProtNLM"/>
    </source>
</evidence>
<feature type="compositionally biased region" description="Basic and acidic residues" evidence="1">
    <location>
        <begin position="70"/>
        <end position="80"/>
    </location>
</feature>
<evidence type="ECO:0000313" key="2">
    <source>
        <dbReference type="EMBL" id="MBB6450806.1"/>
    </source>
</evidence>
<proteinExistence type="predicted"/>
<accession>A0A841PUI1</accession>
<reference evidence="2 3" key="1">
    <citation type="submission" date="2020-08" db="EMBL/GenBank/DDBJ databases">
        <title>Genomic Encyclopedia of Type Strains, Phase IV (KMG-IV): sequencing the most valuable type-strain genomes for metagenomic binning, comparative biology and taxonomic classification.</title>
        <authorList>
            <person name="Goeker M."/>
        </authorList>
    </citation>
    <scope>NUCLEOTIDE SEQUENCE [LARGE SCALE GENOMIC DNA]</scope>
    <source>
        <strain evidence="2 3">DSM 21769</strain>
    </source>
</reference>
<feature type="region of interest" description="Disordered" evidence="1">
    <location>
        <begin position="70"/>
        <end position="97"/>
    </location>
</feature>
<evidence type="ECO:0000256" key="1">
    <source>
        <dbReference type="SAM" id="MobiDB-lite"/>
    </source>
</evidence>
<dbReference type="InterPro" id="IPR020108">
    <property type="entry name" value="Spore_coat_CotD"/>
</dbReference>
<dbReference type="Proteomes" id="UP000568839">
    <property type="component" value="Unassembled WGS sequence"/>
</dbReference>
<sequence>MFGRHPGPPGPPFYPPHMMDQPRPLEPYVEEYIVPEIFTVETKYVKNNVYKHVHHYPHWQENYETVNHVHDHFPDQHPREQIPITEYPYNDHPFHYR</sequence>
<gene>
    <name evidence="2" type="ORF">HNR44_002796</name>
</gene>
<keyword evidence="3" id="KW-1185">Reference proteome</keyword>
<dbReference type="AlphaFoldDB" id="A0A841PUI1"/>
<dbReference type="Pfam" id="PF11122">
    <property type="entry name" value="Spore-coat_CotD"/>
    <property type="match status" value="1"/>
</dbReference>
<dbReference type="RefSeq" id="WP_184404870.1">
    <property type="nucleotide sequence ID" value="NZ_JACHHJ010000004.1"/>
</dbReference>
<organism evidence="2 3">
    <name type="scientific">Geomicrobium halophilum</name>
    <dbReference type="NCBI Taxonomy" id="549000"/>
    <lineage>
        <taxon>Bacteria</taxon>
        <taxon>Bacillati</taxon>
        <taxon>Bacillota</taxon>
        <taxon>Bacilli</taxon>
        <taxon>Bacillales</taxon>
        <taxon>Geomicrobium</taxon>
    </lineage>
</organism>
<name>A0A841PUI1_9BACL</name>
<dbReference type="EMBL" id="JACHHJ010000004">
    <property type="protein sequence ID" value="MBB6450806.1"/>
    <property type="molecule type" value="Genomic_DNA"/>
</dbReference>
<comment type="caution">
    <text evidence="2">The sequence shown here is derived from an EMBL/GenBank/DDBJ whole genome shotgun (WGS) entry which is preliminary data.</text>
</comment>
<protein>
    <recommendedName>
        <fullName evidence="4">Spore coat protein D</fullName>
    </recommendedName>
</protein>
<evidence type="ECO:0000313" key="3">
    <source>
        <dbReference type="Proteomes" id="UP000568839"/>
    </source>
</evidence>